<dbReference type="Proteomes" id="UP000826271">
    <property type="component" value="Unassembled WGS sequence"/>
</dbReference>
<accession>A0AAV6WZJ0</accession>
<feature type="domain" description="F-box" evidence="1">
    <location>
        <begin position="19"/>
        <end position="45"/>
    </location>
</feature>
<dbReference type="InterPro" id="IPR036047">
    <property type="entry name" value="F-box-like_dom_sf"/>
</dbReference>
<proteinExistence type="predicted"/>
<protein>
    <recommendedName>
        <fullName evidence="1">F-box domain-containing protein</fullName>
    </recommendedName>
</protein>
<reference evidence="2" key="1">
    <citation type="submission" date="2019-10" db="EMBL/GenBank/DDBJ databases">
        <authorList>
            <person name="Zhang R."/>
            <person name="Pan Y."/>
            <person name="Wang J."/>
            <person name="Ma R."/>
            <person name="Yu S."/>
        </authorList>
    </citation>
    <scope>NUCLEOTIDE SEQUENCE</scope>
    <source>
        <strain evidence="2">LA-IB0</strain>
        <tissue evidence="2">Leaf</tissue>
    </source>
</reference>
<evidence type="ECO:0000313" key="2">
    <source>
        <dbReference type="EMBL" id="KAG8372345.1"/>
    </source>
</evidence>
<dbReference type="EMBL" id="WHWC01000012">
    <property type="protein sequence ID" value="KAG8372345.1"/>
    <property type="molecule type" value="Genomic_DNA"/>
</dbReference>
<evidence type="ECO:0000259" key="1">
    <source>
        <dbReference type="Pfam" id="PF00646"/>
    </source>
</evidence>
<evidence type="ECO:0000313" key="3">
    <source>
        <dbReference type="Proteomes" id="UP000826271"/>
    </source>
</evidence>
<sequence length="125" mass="14453">MNSKRSPSLSSAAIINGNDDLLLVILQLLLTKSLIRFKSVSKQWHFKYLVDLNLVSAIFRNAGKAITVLGIIRGEKEENSILLFHVPRKTMLYRFFDEMFEVLVDFTREVYYQEGILQFGSKDSY</sequence>
<name>A0AAV6WZJ0_9LAMI</name>
<dbReference type="InterPro" id="IPR001810">
    <property type="entry name" value="F-box_dom"/>
</dbReference>
<comment type="caution">
    <text evidence="2">The sequence shown here is derived from an EMBL/GenBank/DDBJ whole genome shotgun (WGS) entry which is preliminary data.</text>
</comment>
<dbReference type="AlphaFoldDB" id="A0AAV6WZJ0"/>
<organism evidence="2 3">
    <name type="scientific">Buddleja alternifolia</name>
    <dbReference type="NCBI Taxonomy" id="168488"/>
    <lineage>
        <taxon>Eukaryota</taxon>
        <taxon>Viridiplantae</taxon>
        <taxon>Streptophyta</taxon>
        <taxon>Embryophyta</taxon>
        <taxon>Tracheophyta</taxon>
        <taxon>Spermatophyta</taxon>
        <taxon>Magnoliopsida</taxon>
        <taxon>eudicotyledons</taxon>
        <taxon>Gunneridae</taxon>
        <taxon>Pentapetalae</taxon>
        <taxon>asterids</taxon>
        <taxon>lamiids</taxon>
        <taxon>Lamiales</taxon>
        <taxon>Scrophulariaceae</taxon>
        <taxon>Buddlejeae</taxon>
        <taxon>Buddleja</taxon>
    </lineage>
</organism>
<keyword evidence="3" id="KW-1185">Reference proteome</keyword>
<gene>
    <name evidence="2" type="ORF">BUALT_Bualt12G0056400</name>
</gene>
<dbReference type="Pfam" id="PF00646">
    <property type="entry name" value="F-box"/>
    <property type="match status" value="1"/>
</dbReference>
<dbReference type="SUPFAM" id="SSF81383">
    <property type="entry name" value="F-box domain"/>
    <property type="match status" value="1"/>
</dbReference>